<dbReference type="OrthoDB" id="2662502at2759"/>
<name>A0A8I2YX75_9AGAM</name>
<dbReference type="InterPro" id="IPR046521">
    <property type="entry name" value="DUF6698"/>
</dbReference>
<dbReference type="Proteomes" id="UP000683000">
    <property type="component" value="Unassembled WGS sequence"/>
</dbReference>
<dbReference type="AlphaFoldDB" id="A0A8I2YX75"/>
<proteinExistence type="predicted"/>
<accession>A0A8I2YX75</accession>
<comment type="caution">
    <text evidence="1">The sequence shown here is derived from an EMBL/GenBank/DDBJ whole genome shotgun (WGS) entry which is preliminary data.</text>
</comment>
<evidence type="ECO:0000313" key="2">
    <source>
        <dbReference type="Proteomes" id="UP000683000"/>
    </source>
</evidence>
<protein>
    <submittedName>
        <fullName evidence="1">Uncharacterized protein</fullName>
    </submittedName>
</protein>
<dbReference type="EMBL" id="JAGFBS010000005">
    <property type="protein sequence ID" value="KAG6379317.1"/>
    <property type="molecule type" value="Genomic_DNA"/>
</dbReference>
<evidence type="ECO:0000313" key="1">
    <source>
        <dbReference type="EMBL" id="KAG6379317.1"/>
    </source>
</evidence>
<sequence length="77" mass="8645">MTITDHDVLQLTEGADAARADDACHLKLAVVTWLTDANPRLIAHDKTGRGLYNDATARLICPAEFDWDKAEYVYHLF</sequence>
<gene>
    <name evidence="1" type="ORF">JVT61DRAFT_11774</name>
</gene>
<reference evidence="1" key="1">
    <citation type="submission" date="2021-03" db="EMBL/GenBank/DDBJ databases">
        <title>Evolutionary innovations through gain and loss of genes in the ectomycorrhizal Boletales.</title>
        <authorList>
            <person name="Wu G."/>
            <person name="Miyauchi S."/>
            <person name="Morin E."/>
            <person name="Yang Z.-L."/>
            <person name="Xu J."/>
            <person name="Martin F.M."/>
        </authorList>
    </citation>
    <scope>NUCLEOTIDE SEQUENCE</scope>
    <source>
        <strain evidence="1">BR01</strain>
    </source>
</reference>
<organism evidence="1 2">
    <name type="scientific">Boletus reticuloceps</name>
    <dbReference type="NCBI Taxonomy" id="495285"/>
    <lineage>
        <taxon>Eukaryota</taxon>
        <taxon>Fungi</taxon>
        <taxon>Dikarya</taxon>
        <taxon>Basidiomycota</taxon>
        <taxon>Agaricomycotina</taxon>
        <taxon>Agaricomycetes</taxon>
        <taxon>Agaricomycetidae</taxon>
        <taxon>Boletales</taxon>
        <taxon>Boletineae</taxon>
        <taxon>Boletaceae</taxon>
        <taxon>Boletoideae</taxon>
        <taxon>Boletus</taxon>
    </lineage>
</organism>
<dbReference type="Pfam" id="PF20414">
    <property type="entry name" value="DUF6698"/>
    <property type="match status" value="1"/>
</dbReference>
<keyword evidence="2" id="KW-1185">Reference proteome</keyword>